<evidence type="ECO:0000313" key="7">
    <source>
        <dbReference type="EMBL" id="KAJ1112944.1"/>
    </source>
</evidence>
<keyword evidence="2 5" id="KW-0175">Coiled coil</keyword>
<keyword evidence="8" id="KW-1185">Reference proteome</keyword>
<feature type="coiled-coil region" evidence="5">
    <location>
        <begin position="33"/>
        <end position="60"/>
    </location>
</feature>
<feature type="domain" description="Lebercilin" evidence="6">
    <location>
        <begin position="28"/>
        <end position="214"/>
    </location>
</feature>
<name>A0AAV7NCT4_PLEWA</name>
<sequence length="229" mass="26963">MRYPWKKKQSWKSARLNYPQIGGEKDVVAQRILSARLRRIKELKNELYEQQQKLEAIHVENKILKRLQLRHIKALGKFESTENDLHQLLTRHNSEVRILRGLLRKSQEQERNVSRKLKEADVELLRTKDCLQKLQKLSEDKGLEEREELSMKLLALSGQLEAEESRIKGLEKQLKLNTACFTRQLAAENRKTTDAREITKKLQLDIAVLQQKLKVRPEFFCFSSVMSSF</sequence>
<dbReference type="AlphaFoldDB" id="A0AAV7NCT4"/>
<accession>A0AAV7NCT4</accession>
<gene>
    <name evidence="7" type="ORF">NDU88_001204</name>
</gene>
<dbReference type="Pfam" id="PF15619">
    <property type="entry name" value="Lebercilin"/>
    <property type="match status" value="1"/>
</dbReference>
<dbReference type="GO" id="GO:0042073">
    <property type="term" value="P:intraciliary transport"/>
    <property type="evidence" value="ECO:0007669"/>
    <property type="project" value="TreeGrafter"/>
</dbReference>
<dbReference type="EMBL" id="JANPWB010000012">
    <property type="protein sequence ID" value="KAJ1112944.1"/>
    <property type="molecule type" value="Genomic_DNA"/>
</dbReference>
<dbReference type="PANTHER" id="PTHR16650">
    <property type="entry name" value="C21ORF13-RELATED"/>
    <property type="match status" value="1"/>
</dbReference>
<evidence type="ECO:0000256" key="1">
    <source>
        <dbReference type="ARBA" id="ARBA00010229"/>
    </source>
</evidence>
<evidence type="ECO:0000313" key="8">
    <source>
        <dbReference type="Proteomes" id="UP001066276"/>
    </source>
</evidence>
<evidence type="ECO:0000259" key="6">
    <source>
        <dbReference type="Pfam" id="PF15619"/>
    </source>
</evidence>
<dbReference type="Proteomes" id="UP001066276">
    <property type="component" value="Chromosome 8"/>
</dbReference>
<feature type="coiled-coil region" evidence="5">
    <location>
        <begin position="103"/>
        <end position="173"/>
    </location>
</feature>
<evidence type="ECO:0000256" key="3">
    <source>
        <dbReference type="ARBA" id="ARBA00041189"/>
    </source>
</evidence>
<dbReference type="GO" id="GO:0005930">
    <property type="term" value="C:axoneme"/>
    <property type="evidence" value="ECO:0007669"/>
    <property type="project" value="TreeGrafter"/>
</dbReference>
<protein>
    <recommendedName>
        <fullName evidence="3">Lebercilin-like protein</fullName>
    </recommendedName>
    <alternativeName>
        <fullName evidence="4">Leber congenital amaurosis 5-like protein</fullName>
    </alternativeName>
</protein>
<evidence type="ECO:0000256" key="5">
    <source>
        <dbReference type="SAM" id="Coils"/>
    </source>
</evidence>
<dbReference type="PANTHER" id="PTHR16650:SF9">
    <property type="entry name" value="LEBERCILIN-LIKE PROTEIN"/>
    <property type="match status" value="1"/>
</dbReference>
<comment type="similarity">
    <text evidence="1">Belongs to the LCA5 family.</text>
</comment>
<evidence type="ECO:0000256" key="2">
    <source>
        <dbReference type="ARBA" id="ARBA00023054"/>
    </source>
</evidence>
<evidence type="ECO:0000256" key="4">
    <source>
        <dbReference type="ARBA" id="ARBA00041402"/>
    </source>
</evidence>
<dbReference type="InterPro" id="IPR028933">
    <property type="entry name" value="Lebercilin_dom"/>
</dbReference>
<proteinExistence type="inferred from homology"/>
<dbReference type="InterPro" id="IPR026188">
    <property type="entry name" value="Lebercilin-like"/>
</dbReference>
<comment type="caution">
    <text evidence="7">The sequence shown here is derived from an EMBL/GenBank/DDBJ whole genome shotgun (WGS) entry which is preliminary data.</text>
</comment>
<organism evidence="7 8">
    <name type="scientific">Pleurodeles waltl</name>
    <name type="common">Iberian ribbed newt</name>
    <dbReference type="NCBI Taxonomy" id="8319"/>
    <lineage>
        <taxon>Eukaryota</taxon>
        <taxon>Metazoa</taxon>
        <taxon>Chordata</taxon>
        <taxon>Craniata</taxon>
        <taxon>Vertebrata</taxon>
        <taxon>Euteleostomi</taxon>
        <taxon>Amphibia</taxon>
        <taxon>Batrachia</taxon>
        <taxon>Caudata</taxon>
        <taxon>Salamandroidea</taxon>
        <taxon>Salamandridae</taxon>
        <taxon>Pleurodelinae</taxon>
        <taxon>Pleurodeles</taxon>
    </lineage>
</organism>
<reference evidence="7" key="1">
    <citation type="journal article" date="2022" name="bioRxiv">
        <title>Sequencing and chromosome-scale assembly of the giantPleurodeles waltlgenome.</title>
        <authorList>
            <person name="Brown T."/>
            <person name="Elewa A."/>
            <person name="Iarovenko S."/>
            <person name="Subramanian E."/>
            <person name="Araus A.J."/>
            <person name="Petzold A."/>
            <person name="Susuki M."/>
            <person name="Suzuki K.-i.T."/>
            <person name="Hayashi T."/>
            <person name="Toyoda A."/>
            <person name="Oliveira C."/>
            <person name="Osipova E."/>
            <person name="Leigh N.D."/>
            <person name="Simon A."/>
            <person name="Yun M.H."/>
        </authorList>
    </citation>
    <scope>NUCLEOTIDE SEQUENCE</scope>
    <source>
        <strain evidence="7">20211129_DDA</strain>
        <tissue evidence="7">Liver</tissue>
    </source>
</reference>